<dbReference type="GeneID" id="17303635"/>
<dbReference type="InterPro" id="IPR014905">
    <property type="entry name" value="HIRAN"/>
</dbReference>
<reference evidence="7" key="2">
    <citation type="submission" date="2012-11" db="EMBL/GenBank/DDBJ databases">
        <authorList>
            <person name="Kuo A."/>
            <person name="Curtis B.A."/>
            <person name="Tanifuji G."/>
            <person name="Burki F."/>
            <person name="Gruber A."/>
            <person name="Irimia M."/>
            <person name="Maruyama S."/>
            <person name="Arias M.C."/>
            <person name="Ball S.G."/>
            <person name="Gile G.H."/>
            <person name="Hirakawa Y."/>
            <person name="Hopkins J.F."/>
            <person name="Rensing S.A."/>
            <person name="Schmutz J."/>
            <person name="Symeonidi A."/>
            <person name="Elias M."/>
            <person name="Eveleigh R.J."/>
            <person name="Herman E.K."/>
            <person name="Klute M.J."/>
            <person name="Nakayama T."/>
            <person name="Obornik M."/>
            <person name="Reyes-Prieto A."/>
            <person name="Armbrust E.V."/>
            <person name="Aves S.J."/>
            <person name="Beiko R.G."/>
            <person name="Coutinho P."/>
            <person name="Dacks J.B."/>
            <person name="Durnford D.G."/>
            <person name="Fast N.M."/>
            <person name="Green B.R."/>
            <person name="Grisdale C."/>
            <person name="Hempe F."/>
            <person name="Henrissat B."/>
            <person name="Hoppner M.P."/>
            <person name="Ishida K.-I."/>
            <person name="Kim E."/>
            <person name="Koreny L."/>
            <person name="Kroth P.G."/>
            <person name="Liu Y."/>
            <person name="Malik S.-B."/>
            <person name="Maier U.G."/>
            <person name="McRose D."/>
            <person name="Mock T."/>
            <person name="Neilson J.A."/>
            <person name="Onodera N.T."/>
            <person name="Poole A.M."/>
            <person name="Pritham E.J."/>
            <person name="Richards T.A."/>
            <person name="Rocap G."/>
            <person name="Roy S.W."/>
            <person name="Sarai C."/>
            <person name="Schaack S."/>
            <person name="Shirato S."/>
            <person name="Slamovits C.H."/>
            <person name="Spencer D.F."/>
            <person name="Suzuki S."/>
            <person name="Worden A.Z."/>
            <person name="Zauner S."/>
            <person name="Barry K."/>
            <person name="Bell C."/>
            <person name="Bharti A.K."/>
            <person name="Crow J.A."/>
            <person name="Grimwood J."/>
            <person name="Kramer R."/>
            <person name="Lindquist E."/>
            <person name="Lucas S."/>
            <person name="Salamov A."/>
            <person name="McFadden G.I."/>
            <person name="Lane C.E."/>
            <person name="Keeling P.J."/>
            <person name="Gray M.W."/>
            <person name="Grigoriev I.V."/>
            <person name="Archibald J.M."/>
        </authorList>
    </citation>
    <scope>NUCLEOTIDE SEQUENCE</scope>
    <source>
        <strain evidence="7">CCMP2712</strain>
    </source>
</reference>
<dbReference type="Pfam" id="PF08797">
    <property type="entry name" value="HIRAN"/>
    <property type="match status" value="1"/>
</dbReference>
<dbReference type="HOGENOM" id="CLU_889802_0_0_1"/>
<evidence type="ECO:0000256" key="2">
    <source>
        <dbReference type="ARBA" id="ARBA00022801"/>
    </source>
</evidence>
<dbReference type="AlphaFoldDB" id="L1JFK9"/>
<keyword evidence="2" id="KW-0378">Hydrolase</keyword>
<dbReference type="GO" id="GO:0016818">
    <property type="term" value="F:hydrolase activity, acting on acid anhydrides, in phosphorus-containing anhydrides"/>
    <property type="evidence" value="ECO:0007669"/>
    <property type="project" value="InterPro"/>
</dbReference>
<evidence type="ECO:0000313" key="6">
    <source>
        <dbReference type="EnsemblProtists" id="EKX46885"/>
    </source>
</evidence>
<feature type="region of interest" description="Disordered" evidence="3">
    <location>
        <begin position="103"/>
        <end position="123"/>
    </location>
</feature>
<evidence type="ECO:0000259" key="4">
    <source>
        <dbReference type="Pfam" id="PF08797"/>
    </source>
</evidence>
<dbReference type="Proteomes" id="UP000011087">
    <property type="component" value="Unassembled WGS sequence"/>
</dbReference>
<reference evidence="6" key="3">
    <citation type="submission" date="2016-03" db="UniProtKB">
        <authorList>
            <consortium name="EnsemblProtists"/>
        </authorList>
    </citation>
    <scope>IDENTIFICATION</scope>
</reference>
<evidence type="ECO:0000313" key="7">
    <source>
        <dbReference type="Proteomes" id="UP000011087"/>
    </source>
</evidence>
<gene>
    <name evidence="5" type="ORF">GUITHDRAFT_107241</name>
</gene>
<evidence type="ECO:0000256" key="1">
    <source>
        <dbReference type="ARBA" id="ARBA00022723"/>
    </source>
</evidence>
<evidence type="ECO:0000313" key="5">
    <source>
        <dbReference type="EMBL" id="EKX46885.1"/>
    </source>
</evidence>
<dbReference type="PaxDb" id="55529-EKX46885"/>
<dbReference type="RefSeq" id="XP_005833865.1">
    <property type="nucleotide sequence ID" value="XM_005833808.1"/>
</dbReference>
<protein>
    <recommendedName>
        <fullName evidence="4">HIRAN domain-containing protein</fullName>
    </recommendedName>
</protein>
<keyword evidence="1" id="KW-0479">Metal-binding</keyword>
<dbReference type="GO" id="GO:0008270">
    <property type="term" value="F:zinc ion binding"/>
    <property type="evidence" value="ECO:0007669"/>
    <property type="project" value="InterPro"/>
</dbReference>
<proteinExistence type="predicted"/>
<evidence type="ECO:0000256" key="3">
    <source>
        <dbReference type="SAM" id="MobiDB-lite"/>
    </source>
</evidence>
<dbReference type="EnsemblProtists" id="EKX46885">
    <property type="protein sequence ID" value="EKX46885"/>
    <property type="gene ID" value="GUITHDRAFT_107241"/>
</dbReference>
<accession>L1JFK9</accession>
<feature type="domain" description="HIRAN" evidence="4">
    <location>
        <begin position="3"/>
        <end position="63"/>
    </location>
</feature>
<name>L1JFK9_GUITC</name>
<dbReference type="KEGG" id="gtt:GUITHDRAFT_107241"/>
<keyword evidence="7" id="KW-1185">Reference proteome</keyword>
<dbReference type="EMBL" id="JH992992">
    <property type="protein sequence ID" value="EKX46885.1"/>
    <property type="molecule type" value="Genomic_DNA"/>
</dbReference>
<organism evidence="5">
    <name type="scientific">Guillardia theta (strain CCMP2712)</name>
    <name type="common">Cryptophyte</name>
    <dbReference type="NCBI Taxonomy" id="905079"/>
    <lineage>
        <taxon>Eukaryota</taxon>
        <taxon>Cryptophyceae</taxon>
        <taxon>Pyrenomonadales</taxon>
        <taxon>Geminigeraceae</taxon>
        <taxon>Guillardia</taxon>
    </lineage>
</organism>
<reference evidence="5 7" key="1">
    <citation type="journal article" date="2012" name="Nature">
        <title>Algal genomes reveal evolutionary mosaicism and the fate of nucleomorphs.</title>
        <authorList>
            <consortium name="DOE Joint Genome Institute"/>
            <person name="Curtis B.A."/>
            <person name="Tanifuji G."/>
            <person name="Burki F."/>
            <person name="Gruber A."/>
            <person name="Irimia M."/>
            <person name="Maruyama S."/>
            <person name="Arias M.C."/>
            <person name="Ball S.G."/>
            <person name="Gile G.H."/>
            <person name="Hirakawa Y."/>
            <person name="Hopkins J.F."/>
            <person name="Kuo A."/>
            <person name="Rensing S.A."/>
            <person name="Schmutz J."/>
            <person name="Symeonidi A."/>
            <person name="Elias M."/>
            <person name="Eveleigh R.J."/>
            <person name="Herman E.K."/>
            <person name="Klute M.J."/>
            <person name="Nakayama T."/>
            <person name="Obornik M."/>
            <person name="Reyes-Prieto A."/>
            <person name="Armbrust E.V."/>
            <person name="Aves S.J."/>
            <person name="Beiko R.G."/>
            <person name="Coutinho P."/>
            <person name="Dacks J.B."/>
            <person name="Durnford D.G."/>
            <person name="Fast N.M."/>
            <person name="Green B.R."/>
            <person name="Grisdale C.J."/>
            <person name="Hempel F."/>
            <person name="Henrissat B."/>
            <person name="Hoppner M.P."/>
            <person name="Ishida K."/>
            <person name="Kim E."/>
            <person name="Koreny L."/>
            <person name="Kroth P.G."/>
            <person name="Liu Y."/>
            <person name="Malik S.B."/>
            <person name="Maier U.G."/>
            <person name="McRose D."/>
            <person name="Mock T."/>
            <person name="Neilson J.A."/>
            <person name="Onodera N.T."/>
            <person name="Poole A.M."/>
            <person name="Pritham E.J."/>
            <person name="Richards T.A."/>
            <person name="Rocap G."/>
            <person name="Roy S.W."/>
            <person name="Sarai C."/>
            <person name="Schaack S."/>
            <person name="Shirato S."/>
            <person name="Slamovits C.H."/>
            <person name="Spencer D.F."/>
            <person name="Suzuki S."/>
            <person name="Worden A.Z."/>
            <person name="Zauner S."/>
            <person name="Barry K."/>
            <person name="Bell C."/>
            <person name="Bharti A.K."/>
            <person name="Crow J.A."/>
            <person name="Grimwood J."/>
            <person name="Kramer R."/>
            <person name="Lindquist E."/>
            <person name="Lucas S."/>
            <person name="Salamov A."/>
            <person name="McFadden G.I."/>
            <person name="Lane C.E."/>
            <person name="Keeling P.J."/>
            <person name="Gray M.W."/>
            <person name="Grigoriev I.V."/>
            <person name="Archibald J.M."/>
        </authorList>
    </citation>
    <scope>NUCLEOTIDE SEQUENCE</scope>
    <source>
        <strain evidence="5 7">CCMP2712</strain>
    </source>
</reference>
<dbReference type="Gene3D" id="3.30.70.2330">
    <property type="match status" value="1"/>
</dbReference>
<sequence length="313" mass="35618">MQAEPGQTLDLLRESMNRYDPLAIRIQSNIGQIGHIPRKMSCFLSPLIDANMLMLRGKVSDSHIGGHIERTIPIEVEVHIYPSSEGPVQMEAASKLEQLKSFLTSSDKSKDGEKPAASSTAKRQATIHEVLGAHGKKAKADKAQIAYIECQGVDKISLSATGIEWQKFMDKGAQMDVGWINDDWFQMMRPINMPLLEAFQSNVNALLDDGHNDTLEQFREFIFESQMFWDIERSEIESVQEKHVQDKLTKYLSNFIHDLQEKSTSQRVIEMVTLERSRKVSGMKFVHLPTFAKDTEEELCDIDWLLPAIESMY</sequence>
<dbReference type="GO" id="GO:0003676">
    <property type="term" value="F:nucleic acid binding"/>
    <property type="evidence" value="ECO:0007669"/>
    <property type="project" value="InterPro"/>
</dbReference>